<sequence>MVKKQEESIAVSAEQVLPHQANPAGNVHGGEIIKMMDSTAGVAAQRHCHSNVVTARVDELCFKKPVRIGDYVTCTARVVYAGFSSMEVFVTVESENLYTGETQIALTAFFTMVSLDKNDRPAEVPKVERGEDAYSQLLYACGKKRYEDNKKRSHRK</sequence>
<evidence type="ECO:0000313" key="6">
    <source>
        <dbReference type="Proteomes" id="UP000824165"/>
    </source>
</evidence>
<dbReference type="AlphaFoldDB" id="A0A9D1H390"/>
<evidence type="ECO:0000259" key="4">
    <source>
        <dbReference type="PROSITE" id="PS51770"/>
    </source>
</evidence>
<dbReference type="GO" id="GO:0009062">
    <property type="term" value="P:fatty acid catabolic process"/>
    <property type="evidence" value="ECO:0007669"/>
    <property type="project" value="TreeGrafter"/>
</dbReference>
<dbReference type="CDD" id="cd03442">
    <property type="entry name" value="BFIT_BACH"/>
    <property type="match status" value="1"/>
</dbReference>
<comment type="caution">
    <text evidence="5">The sequence shown here is derived from an EMBL/GenBank/DDBJ whole genome shotgun (WGS) entry which is preliminary data.</text>
</comment>
<dbReference type="Pfam" id="PF03061">
    <property type="entry name" value="4HBT"/>
    <property type="match status" value="1"/>
</dbReference>
<dbReference type="PANTHER" id="PTHR11049:SF24">
    <property type="entry name" value="CYTOSOLIC ACYL COENZYME A THIOESTER HYDROLASE"/>
    <property type="match status" value="1"/>
</dbReference>
<dbReference type="InterPro" id="IPR033120">
    <property type="entry name" value="HOTDOG_ACOT"/>
</dbReference>
<dbReference type="GO" id="GO:0005829">
    <property type="term" value="C:cytosol"/>
    <property type="evidence" value="ECO:0007669"/>
    <property type="project" value="TreeGrafter"/>
</dbReference>
<keyword evidence="2 3" id="KW-0378">Hydrolase</keyword>
<comment type="similarity">
    <text evidence="1">Belongs to the acyl coenzyme A hydrolase family.</text>
</comment>
<evidence type="ECO:0000256" key="3">
    <source>
        <dbReference type="PROSITE-ProRule" id="PRU01106"/>
    </source>
</evidence>
<reference evidence="5" key="1">
    <citation type="submission" date="2020-10" db="EMBL/GenBank/DDBJ databases">
        <authorList>
            <person name="Gilroy R."/>
        </authorList>
    </citation>
    <scope>NUCLEOTIDE SEQUENCE</scope>
    <source>
        <strain evidence="5">CHK181-108</strain>
    </source>
</reference>
<dbReference type="EMBL" id="DVLU01000073">
    <property type="protein sequence ID" value="HIT85720.1"/>
    <property type="molecule type" value="Genomic_DNA"/>
</dbReference>
<dbReference type="GO" id="GO:0052816">
    <property type="term" value="F:long-chain fatty acyl-CoA hydrolase activity"/>
    <property type="evidence" value="ECO:0007669"/>
    <property type="project" value="TreeGrafter"/>
</dbReference>
<dbReference type="Proteomes" id="UP000824165">
    <property type="component" value="Unassembled WGS sequence"/>
</dbReference>
<evidence type="ECO:0000256" key="1">
    <source>
        <dbReference type="ARBA" id="ARBA00010458"/>
    </source>
</evidence>
<evidence type="ECO:0000256" key="2">
    <source>
        <dbReference type="ARBA" id="ARBA00022801"/>
    </source>
</evidence>
<name>A0A9D1H390_9FIRM</name>
<protein>
    <submittedName>
        <fullName evidence="5">Acyl-CoA thioesterase</fullName>
    </submittedName>
</protein>
<dbReference type="SUPFAM" id="SSF54637">
    <property type="entry name" value="Thioesterase/thiol ester dehydrase-isomerase"/>
    <property type="match status" value="1"/>
</dbReference>
<dbReference type="GO" id="GO:0006637">
    <property type="term" value="P:acyl-CoA metabolic process"/>
    <property type="evidence" value="ECO:0007669"/>
    <property type="project" value="TreeGrafter"/>
</dbReference>
<dbReference type="Gene3D" id="3.10.129.10">
    <property type="entry name" value="Hotdog Thioesterase"/>
    <property type="match status" value="1"/>
</dbReference>
<dbReference type="PANTHER" id="PTHR11049">
    <property type="entry name" value="ACYL COENZYME A THIOESTER HYDROLASE"/>
    <property type="match status" value="1"/>
</dbReference>
<gene>
    <name evidence="5" type="ORF">IAA60_07440</name>
</gene>
<evidence type="ECO:0000313" key="5">
    <source>
        <dbReference type="EMBL" id="HIT85720.1"/>
    </source>
</evidence>
<dbReference type="PROSITE" id="PS51770">
    <property type="entry name" value="HOTDOG_ACOT"/>
    <property type="match status" value="1"/>
</dbReference>
<proteinExistence type="inferred from homology"/>
<dbReference type="InterPro" id="IPR029069">
    <property type="entry name" value="HotDog_dom_sf"/>
</dbReference>
<accession>A0A9D1H390</accession>
<reference evidence="5" key="2">
    <citation type="journal article" date="2021" name="PeerJ">
        <title>Extensive microbial diversity within the chicken gut microbiome revealed by metagenomics and culture.</title>
        <authorList>
            <person name="Gilroy R."/>
            <person name="Ravi A."/>
            <person name="Getino M."/>
            <person name="Pursley I."/>
            <person name="Horton D.L."/>
            <person name="Alikhan N.F."/>
            <person name="Baker D."/>
            <person name="Gharbi K."/>
            <person name="Hall N."/>
            <person name="Watson M."/>
            <person name="Adriaenssens E.M."/>
            <person name="Foster-Nyarko E."/>
            <person name="Jarju S."/>
            <person name="Secka A."/>
            <person name="Antonio M."/>
            <person name="Oren A."/>
            <person name="Chaudhuri R.R."/>
            <person name="La Ragione R."/>
            <person name="Hildebrand F."/>
            <person name="Pallen M.J."/>
        </authorList>
    </citation>
    <scope>NUCLEOTIDE SEQUENCE</scope>
    <source>
        <strain evidence="5">CHK181-108</strain>
    </source>
</reference>
<dbReference type="InterPro" id="IPR006683">
    <property type="entry name" value="Thioestr_dom"/>
</dbReference>
<feature type="domain" description="HotDog ACOT-type" evidence="4">
    <location>
        <begin position="6"/>
        <end position="118"/>
    </location>
</feature>
<dbReference type="InterPro" id="IPR040170">
    <property type="entry name" value="Cytosol_ACT"/>
</dbReference>
<organism evidence="5 6">
    <name type="scientific">Candidatus Ornithomonoglobus intestinigallinarum</name>
    <dbReference type="NCBI Taxonomy" id="2840894"/>
    <lineage>
        <taxon>Bacteria</taxon>
        <taxon>Bacillati</taxon>
        <taxon>Bacillota</taxon>
        <taxon>Clostridia</taxon>
        <taxon>Candidatus Ornithomonoglobus</taxon>
    </lineage>
</organism>